<dbReference type="AlphaFoldDB" id="A0AAN7VUQ1"/>
<dbReference type="PANTHER" id="PTHR24148">
    <property type="entry name" value="ANKYRIN REPEAT DOMAIN-CONTAINING PROTEIN 39 HOMOLOG-RELATED"/>
    <property type="match status" value="1"/>
</dbReference>
<protein>
    <recommendedName>
        <fullName evidence="1">Heterokaryon incompatibility domain-containing protein</fullName>
    </recommendedName>
</protein>
<dbReference type="Pfam" id="PF06985">
    <property type="entry name" value="HET"/>
    <property type="match status" value="1"/>
</dbReference>
<evidence type="ECO:0000259" key="1">
    <source>
        <dbReference type="Pfam" id="PF06985"/>
    </source>
</evidence>
<organism evidence="2 3">
    <name type="scientific">Elasticomyces elasticus</name>
    <dbReference type="NCBI Taxonomy" id="574655"/>
    <lineage>
        <taxon>Eukaryota</taxon>
        <taxon>Fungi</taxon>
        <taxon>Dikarya</taxon>
        <taxon>Ascomycota</taxon>
        <taxon>Pezizomycotina</taxon>
        <taxon>Dothideomycetes</taxon>
        <taxon>Dothideomycetidae</taxon>
        <taxon>Mycosphaerellales</taxon>
        <taxon>Teratosphaeriaceae</taxon>
        <taxon>Elasticomyces</taxon>
    </lineage>
</organism>
<accession>A0AAN7VUQ1</accession>
<comment type="caution">
    <text evidence="2">The sequence shown here is derived from an EMBL/GenBank/DDBJ whole genome shotgun (WGS) entry which is preliminary data.</text>
</comment>
<evidence type="ECO:0000313" key="2">
    <source>
        <dbReference type="EMBL" id="KAK5704371.1"/>
    </source>
</evidence>
<proteinExistence type="predicted"/>
<dbReference type="InterPro" id="IPR052895">
    <property type="entry name" value="HetReg/Transcr_Mod"/>
</dbReference>
<evidence type="ECO:0000313" key="3">
    <source>
        <dbReference type="Proteomes" id="UP001310594"/>
    </source>
</evidence>
<dbReference type="EMBL" id="JAVRQU010000004">
    <property type="protein sequence ID" value="KAK5704371.1"/>
    <property type="molecule type" value="Genomic_DNA"/>
</dbReference>
<reference evidence="2" key="1">
    <citation type="submission" date="2023-08" db="EMBL/GenBank/DDBJ databases">
        <title>Black Yeasts Isolated from many extreme environments.</title>
        <authorList>
            <person name="Coleine C."/>
            <person name="Stajich J.E."/>
            <person name="Selbmann L."/>
        </authorList>
    </citation>
    <scope>NUCLEOTIDE SEQUENCE</scope>
    <source>
        <strain evidence="2">CCFEE 5810</strain>
    </source>
</reference>
<sequence>MSIESSPYRYQPLDPTKTNHWTFEIRLLTILPGPKGSDLELELRVVCLDDVRRQYHAVSYVWGEEGNLHETLVDGKILHLRDNIWRFLKHSRDESLHTEQYFAWVDAICINQRDADEKASQIGWMGSIYSHARSVLMWLGNVSESISLTSAECEHYAQHHRLFKGSQIFVDDLTIPATQTLEPPSKATLEEKAVLQNIGERITRILQSPYWLRLWVFQEVRLASTANIISGTGLLPFQAIANIINNAHVERVEYLLKTSTAQIHRIRLVAAKSNHEPISYYVAACKDHKCSEIRDHVFALLGVVEGGQAFTVDYSIPLGDLLFRTFQHAVTYDDSSSHERVDALEHLQRVSSALPVSSGGMVAAVRSEYDVEDEDFILDVNAGVDVHPSMYRSLGEANRRRASVTVLDTIACAPVATYDHKNLKMHSPGVVLYINGRSVNVGQRCRQPLCTDDTHQPQTQLIRLQHWRPNLALLQQMRTWMTETPYYSSGEHRDALYYDYHFNMPCSFAGLAELHGAIKKLQGLPDIDL</sequence>
<name>A0AAN7VUQ1_9PEZI</name>
<feature type="domain" description="Heterokaryon incompatibility" evidence="1">
    <location>
        <begin position="55"/>
        <end position="219"/>
    </location>
</feature>
<gene>
    <name evidence="2" type="ORF">LTR97_003389</name>
</gene>
<dbReference type="Proteomes" id="UP001310594">
    <property type="component" value="Unassembled WGS sequence"/>
</dbReference>
<dbReference type="InterPro" id="IPR010730">
    <property type="entry name" value="HET"/>
</dbReference>
<dbReference type="PANTHER" id="PTHR24148:SF64">
    <property type="entry name" value="HETEROKARYON INCOMPATIBILITY DOMAIN-CONTAINING PROTEIN"/>
    <property type="match status" value="1"/>
</dbReference>